<dbReference type="AlphaFoldDB" id="A0A8H7EPI8"/>
<feature type="region of interest" description="Disordered" evidence="1">
    <location>
        <begin position="127"/>
        <end position="207"/>
    </location>
</feature>
<proteinExistence type="predicted"/>
<feature type="compositionally biased region" description="Polar residues" evidence="1">
    <location>
        <begin position="1"/>
        <end position="30"/>
    </location>
</feature>
<feature type="compositionally biased region" description="Basic residues" evidence="1">
    <location>
        <begin position="187"/>
        <end position="200"/>
    </location>
</feature>
<dbReference type="Proteomes" id="UP000605846">
    <property type="component" value="Unassembled WGS sequence"/>
</dbReference>
<evidence type="ECO:0000256" key="1">
    <source>
        <dbReference type="SAM" id="MobiDB-lite"/>
    </source>
</evidence>
<keyword evidence="3" id="KW-1185">Reference proteome</keyword>
<feature type="compositionally biased region" description="Low complexity" evidence="1">
    <location>
        <begin position="132"/>
        <end position="142"/>
    </location>
</feature>
<dbReference type="GO" id="GO:0016071">
    <property type="term" value="P:mRNA metabolic process"/>
    <property type="evidence" value="ECO:0007669"/>
    <property type="project" value="UniProtKB-ARBA"/>
</dbReference>
<sequence length="342" mass="38432">MTTQAVSIRTKNLVQSNTTPAPTTSKSMQPTRKHLAKNNPRLPQRAQSAHGKKQNKKLQDHDKQDSDKLKLAEKKKTQPKTIPPKKPSSSVPTTPQQRRTVLPVKVRRAERRRDIELMTDALQSSQVDLEFSVSPPSSSSSTESDDSDATAKKAVQSKRQKNKRNTQLQLHQKQQVPAASAFPPLQQKKRHDSGRTRRRSSSAIDLRSQVYAGPTFNNAPAPSALPIPAFNAGATSSTLLPAESFPHMRQRTVSLNLHLEQPQHQTFHDPDDVFVIEDYRPSHEPSLQQQSTELMNLLTPSRHYRRQQVPMKLATSHDLDTDRTLSEIQRGLRSMLKIEAAS</sequence>
<feature type="compositionally biased region" description="Basic residues" evidence="1">
    <location>
        <begin position="155"/>
        <end position="164"/>
    </location>
</feature>
<comment type="caution">
    <text evidence="2">The sequence shown here is derived from an EMBL/GenBank/DDBJ whole genome shotgun (WGS) entry which is preliminary data.</text>
</comment>
<dbReference type="Pfam" id="PF15365">
    <property type="entry name" value="PNRC"/>
    <property type="match status" value="1"/>
</dbReference>
<dbReference type="OrthoDB" id="2388351at2759"/>
<evidence type="ECO:0000313" key="3">
    <source>
        <dbReference type="Proteomes" id="UP000605846"/>
    </source>
</evidence>
<dbReference type="InterPro" id="IPR028322">
    <property type="entry name" value="PNRC-like_rgn"/>
</dbReference>
<gene>
    <name evidence="2" type="ORF">EC973_008736</name>
</gene>
<feature type="compositionally biased region" description="Basic and acidic residues" evidence="1">
    <location>
        <begin position="57"/>
        <end position="76"/>
    </location>
</feature>
<reference evidence="2" key="1">
    <citation type="submission" date="2020-01" db="EMBL/GenBank/DDBJ databases">
        <title>Genome Sequencing of Three Apophysomyces-Like Fungal Strains Confirms a Novel Fungal Genus in the Mucoromycota with divergent Burkholderia-like Endosymbiotic Bacteria.</title>
        <authorList>
            <person name="Stajich J.E."/>
            <person name="Macias A.M."/>
            <person name="Carter-House D."/>
            <person name="Lovett B."/>
            <person name="Kasson L.R."/>
            <person name="Berry K."/>
            <person name="Grigoriev I."/>
            <person name="Chang Y."/>
            <person name="Spatafora J."/>
            <person name="Kasson M.T."/>
        </authorList>
    </citation>
    <scope>NUCLEOTIDE SEQUENCE</scope>
    <source>
        <strain evidence="2">NRRL A-21654</strain>
    </source>
</reference>
<organism evidence="2 3">
    <name type="scientific">Apophysomyces ossiformis</name>
    <dbReference type="NCBI Taxonomy" id="679940"/>
    <lineage>
        <taxon>Eukaryota</taxon>
        <taxon>Fungi</taxon>
        <taxon>Fungi incertae sedis</taxon>
        <taxon>Mucoromycota</taxon>
        <taxon>Mucoromycotina</taxon>
        <taxon>Mucoromycetes</taxon>
        <taxon>Mucorales</taxon>
        <taxon>Mucorineae</taxon>
        <taxon>Mucoraceae</taxon>
        <taxon>Apophysomyces</taxon>
    </lineage>
</organism>
<evidence type="ECO:0000313" key="2">
    <source>
        <dbReference type="EMBL" id="KAF7726402.1"/>
    </source>
</evidence>
<feature type="region of interest" description="Disordered" evidence="1">
    <location>
        <begin position="1"/>
        <end position="107"/>
    </location>
</feature>
<protein>
    <submittedName>
        <fullName evidence="2">Uncharacterized protein</fullName>
    </submittedName>
</protein>
<feature type="compositionally biased region" description="Low complexity" evidence="1">
    <location>
        <begin position="87"/>
        <end position="97"/>
    </location>
</feature>
<dbReference type="EMBL" id="JABAYA010000079">
    <property type="protein sequence ID" value="KAF7726402.1"/>
    <property type="molecule type" value="Genomic_DNA"/>
</dbReference>
<name>A0A8H7EPI8_9FUNG</name>
<accession>A0A8H7EPI8</accession>
<feature type="compositionally biased region" description="Polar residues" evidence="1">
    <location>
        <begin position="165"/>
        <end position="177"/>
    </location>
</feature>